<dbReference type="SUPFAM" id="SSF56024">
    <property type="entry name" value="Phospholipase D/nuclease"/>
    <property type="match status" value="1"/>
</dbReference>
<accession>A0ABP4MLW2</accession>
<organism evidence="1 2">
    <name type="scientific">Kribbella lupini</name>
    <dbReference type="NCBI Taxonomy" id="291602"/>
    <lineage>
        <taxon>Bacteria</taxon>
        <taxon>Bacillati</taxon>
        <taxon>Actinomycetota</taxon>
        <taxon>Actinomycetes</taxon>
        <taxon>Propionibacteriales</taxon>
        <taxon>Kribbellaceae</taxon>
        <taxon>Kribbella</taxon>
    </lineage>
</organism>
<reference evidence="2" key="1">
    <citation type="journal article" date="2019" name="Int. J. Syst. Evol. Microbiol.">
        <title>The Global Catalogue of Microorganisms (GCM) 10K type strain sequencing project: providing services to taxonomists for standard genome sequencing and annotation.</title>
        <authorList>
            <consortium name="The Broad Institute Genomics Platform"/>
            <consortium name="The Broad Institute Genome Sequencing Center for Infectious Disease"/>
            <person name="Wu L."/>
            <person name="Ma J."/>
        </authorList>
    </citation>
    <scope>NUCLEOTIDE SEQUENCE [LARGE SCALE GENOMIC DNA]</scope>
    <source>
        <strain evidence="2">JCM 14303</strain>
    </source>
</reference>
<protein>
    <recommendedName>
        <fullName evidence="3">Phospholipase D-like protein</fullName>
    </recommendedName>
</protein>
<evidence type="ECO:0000313" key="1">
    <source>
        <dbReference type="EMBL" id="GAA1546992.1"/>
    </source>
</evidence>
<gene>
    <name evidence="1" type="ORF">GCM10009741_58210</name>
</gene>
<evidence type="ECO:0000313" key="2">
    <source>
        <dbReference type="Proteomes" id="UP001500363"/>
    </source>
</evidence>
<dbReference type="Gene3D" id="3.30.870.10">
    <property type="entry name" value="Endonuclease Chain A"/>
    <property type="match status" value="1"/>
</dbReference>
<sequence>MNRVIRKSQTTSVREAADLLAGLFAAELAAPGKCLWLVSPWISDVDLIDNSAGTFSVLSRFGKRRVRLTEILVSIASRGCHVVVGTTTAPHNTRFVERLALLGADLRIADRITIAIDPSEHLHTKAITGDDFALSGSMNITYNGIEVREEMIQLRLDQKYVAQAKMDAFDRFGGVL</sequence>
<comment type="caution">
    <text evidence="1">The sequence shown here is derived from an EMBL/GenBank/DDBJ whole genome shotgun (WGS) entry which is preliminary data.</text>
</comment>
<name>A0ABP4MLW2_9ACTN</name>
<dbReference type="NCBIfam" id="NF041068">
    <property type="entry name" value="DpdK"/>
    <property type="match status" value="1"/>
</dbReference>
<dbReference type="EMBL" id="BAAANC010000003">
    <property type="protein sequence ID" value="GAA1546992.1"/>
    <property type="molecule type" value="Genomic_DNA"/>
</dbReference>
<dbReference type="Proteomes" id="UP001500363">
    <property type="component" value="Unassembled WGS sequence"/>
</dbReference>
<evidence type="ECO:0008006" key="3">
    <source>
        <dbReference type="Google" id="ProtNLM"/>
    </source>
</evidence>
<keyword evidence="2" id="KW-1185">Reference proteome</keyword>
<proteinExistence type="predicted"/>